<evidence type="ECO:0000313" key="2">
    <source>
        <dbReference type="EMBL" id="OMP07612.1"/>
    </source>
</evidence>
<dbReference type="Gramene" id="OMP07612">
    <property type="protein sequence ID" value="OMP07612"/>
    <property type="gene ID" value="CCACVL1_01273"/>
</dbReference>
<reference evidence="1 3" key="1">
    <citation type="submission" date="2013-09" db="EMBL/GenBank/DDBJ databases">
        <title>Corchorus capsularis genome sequencing.</title>
        <authorList>
            <person name="Alam M."/>
            <person name="Haque M.S."/>
            <person name="Islam M.S."/>
            <person name="Emdad E.M."/>
            <person name="Islam M.M."/>
            <person name="Ahmed B."/>
            <person name="Halim A."/>
            <person name="Hossen Q.M.M."/>
            <person name="Hossain M.Z."/>
            <person name="Ahmed R."/>
            <person name="Khan M.M."/>
            <person name="Islam R."/>
            <person name="Rashid M.M."/>
            <person name="Khan S.A."/>
            <person name="Rahman M.S."/>
            <person name="Alam M."/>
        </authorList>
    </citation>
    <scope>NUCLEOTIDE SEQUENCE [LARGE SCALE GENOMIC DNA]</scope>
    <source>
        <strain evidence="3">cv. CVL-1</strain>
        <tissue evidence="1">Whole seedling</tissue>
    </source>
</reference>
<proteinExistence type="predicted"/>
<evidence type="ECO:0000313" key="3">
    <source>
        <dbReference type="Proteomes" id="UP000188268"/>
    </source>
</evidence>
<name>A0A1R3KJS8_COCAP</name>
<dbReference type="Gramene" id="OMP07304">
    <property type="protein sequence ID" value="OMP07304"/>
    <property type="gene ID" value="CCACVL1_01334"/>
</dbReference>
<keyword evidence="3" id="KW-1185">Reference proteome</keyword>
<protein>
    <submittedName>
        <fullName evidence="1">Uncharacterized protein</fullName>
    </submittedName>
</protein>
<evidence type="ECO:0000313" key="1">
    <source>
        <dbReference type="EMBL" id="OMP07304.1"/>
    </source>
</evidence>
<organism evidence="1 3">
    <name type="scientific">Corchorus capsularis</name>
    <name type="common">Jute</name>
    <dbReference type="NCBI Taxonomy" id="210143"/>
    <lineage>
        <taxon>Eukaryota</taxon>
        <taxon>Viridiplantae</taxon>
        <taxon>Streptophyta</taxon>
        <taxon>Embryophyta</taxon>
        <taxon>Tracheophyta</taxon>
        <taxon>Spermatophyta</taxon>
        <taxon>Magnoliopsida</taxon>
        <taxon>eudicotyledons</taxon>
        <taxon>Gunneridae</taxon>
        <taxon>Pentapetalae</taxon>
        <taxon>rosids</taxon>
        <taxon>malvids</taxon>
        <taxon>Malvales</taxon>
        <taxon>Malvaceae</taxon>
        <taxon>Grewioideae</taxon>
        <taxon>Apeibeae</taxon>
        <taxon>Corchorus</taxon>
    </lineage>
</organism>
<dbReference type="EMBL" id="AWWV01004526">
    <property type="protein sequence ID" value="OMP07304.1"/>
    <property type="molecule type" value="Genomic_DNA"/>
</dbReference>
<comment type="caution">
    <text evidence="1">The sequence shown here is derived from an EMBL/GenBank/DDBJ whole genome shotgun (WGS) entry which is preliminary data.</text>
</comment>
<sequence>DGSGRVSYVYRRGIESTKVK</sequence>
<dbReference type="EMBL" id="AWWV01004307">
    <property type="protein sequence ID" value="OMP07612.1"/>
    <property type="molecule type" value="Genomic_DNA"/>
</dbReference>
<accession>A0A1R3KJS8</accession>
<dbReference type="Proteomes" id="UP000188268">
    <property type="component" value="Unassembled WGS sequence"/>
</dbReference>
<dbReference type="AlphaFoldDB" id="A0A1R3KJS8"/>
<feature type="non-terminal residue" evidence="1">
    <location>
        <position position="1"/>
    </location>
</feature>
<gene>
    <name evidence="2" type="ORF">CCACVL1_01273</name>
    <name evidence="1" type="ORF">CCACVL1_01334</name>
</gene>